<evidence type="ECO:0000313" key="2">
    <source>
        <dbReference type="EMBL" id="GAA4449240.1"/>
    </source>
</evidence>
<feature type="transmembrane region" description="Helical" evidence="1">
    <location>
        <begin position="93"/>
        <end position="113"/>
    </location>
</feature>
<keyword evidence="1" id="KW-0472">Membrane</keyword>
<reference evidence="3" key="1">
    <citation type="journal article" date="2019" name="Int. J. Syst. Evol. Microbiol.">
        <title>The Global Catalogue of Microorganisms (GCM) 10K type strain sequencing project: providing services to taxonomists for standard genome sequencing and annotation.</title>
        <authorList>
            <consortium name="The Broad Institute Genomics Platform"/>
            <consortium name="The Broad Institute Genome Sequencing Center for Infectious Disease"/>
            <person name="Wu L."/>
            <person name="Ma J."/>
        </authorList>
    </citation>
    <scope>NUCLEOTIDE SEQUENCE [LARGE SCALE GENOMIC DNA]</scope>
    <source>
        <strain evidence="3">JCM 31921</strain>
    </source>
</reference>
<feature type="transmembrane region" description="Helical" evidence="1">
    <location>
        <begin position="12"/>
        <end position="32"/>
    </location>
</feature>
<protein>
    <submittedName>
        <fullName evidence="2">Uncharacterized protein</fullName>
    </submittedName>
</protein>
<accession>A0ABP8MEA9</accession>
<dbReference type="EMBL" id="BAABEZ010000001">
    <property type="protein sequence ID" value="GAA4449240.1"/>
    <property type="molecule type" value="Genomic_DNA"/>
</dbReference>
<feature type="transmembrane region" description="Helical" evidence="1">
    <location>
        <begin position="68"/>
        <end position="87"/>
    </location>
</feature>
<name>A0ABP8MEA9_9BACT</name>
<keyword evidence="3" id="KW-1185">Reference proteome</keyword>
<keyword evidence="1" id="KW-1133">Transmembrane helix</keyword>
<gene>
    <name evidence="2" type="ORF">GCM10023092_03030</name>
</gene>
<comment type="caution">
    <text evidence="2">The sequence shown here is derived from an EMBL/GenBank/DDBJ whole genome shotgun (WGS) entry which is preliminary data.</text>
</comment>
<organism evidence="2 3">
    <name type="scientific">Rurimicrobium arvi</name>
    <dbReference type="NCBI Taxonomy" id="2049916"/>
    <lineage>
        <taxon>Bacteria</taxon>
        <taxon>Pseudomonadati</taxon>
        <taxon>Bacteroidota</taxon>
        <taxon>Chitinophagia</taxon>
        <taxon>Chitinophagales</taxon>
        <taxon>Chitinophagaceae</taxon>
        <taxon>Rurimicrobium</taxon>
    </lineage>
</organism>
<proteinExistence type="predicted"/>
<dbReference type="Proteomes" id="UP001501410">
    <property type="component" value="Unassembled WGS sequence"/>
</dbReference>
<feature type="transmembrane region" description="Helical" evidence="1">
    <location>
        <begin position="44"/>
        <end position="61"/>
    </location>
</feature>
<evidence type="ECO:0000256" key="1">
    <source>
        <dbReference type="SAM" id="Phobius"/>
    </source>
</evidence>
<evidence type="ECO:0000313" key="3">
    <source>
        <dbReference type="Proteomes" id="UP001501410"/>
    </source>
</evidence>
<dbReference type="RefSeq" id="WP_344821971.1">
    <property type="nucleotide sequence ID" value="NZ_BAABEZ010000001.1"/>
</dbReference>
<sequence length="117" mass="13208">MSNSLKTFFTKPPILFPLAALFHLVLFIAAVVTLYPTPLSQRDWLAPLASLSFTIAAFLICTMRKWTAMSYVGLSIACLALMYFGGYDSPARIFGQALFPLNLILSFFILLLYKRFR</sequence>
<keyword evidence="1" id="KW-0812">Transmembrane</keyword>